<keyword evidence="2" id="KW-0805">Transcription regulation</keyword>
<evidence type="ECO:0000256" key="3">
    <source>
        <dbReference type="ARBA" id="ARBA00023125"/>
    </source>
</evidence>
<keyword evidence="1" id="KW-0217">Developmental protein</keyword>
<dbReference type="KEGG" id="hro:HELRODRAFT_125367"/>
<evidence type="ECO:0000256" key="5">
    <source>
        <dbReference type="ARBA" id="ARBA00023242"/>
    </source>
</evidence>
<gene>
    <name evidence="8" type="primary">20195906</name>
    <name evidence="7" type="ORF">HELRODRAFT_125367</name>
</gene>
<keyword evidence="4" id="KW-0804">Transcription</keyword>
<sequence>WPDGYRHFVYGADDDRAQTHQSGWAMRNTNNHDSSRLKKSCLGVMLCSNNNNNNNYNNNTLVNIRPFICDKARSKQKGTPCPTRGCRGILVQRKCSGHAGKPVTHVWRCVGGFVYFQCKGFHDHPRPQPKSS</sequence>
<evidence type="ECO:0000256" key="1">
    <source>
        <dbReference type="ARBA" id="ARBA00022473"/>
    </source>
</evidence>
<dbReference type="AlphaFoldDB" id="T1EH56"/>
<dbReference type="InterPro" id="IPR036115">
    <property type="entry name" value="GCM_dom_sf"/>
</dbReference>
<dbReference type="Pfam" id="PF03615">
    <property type="entry name" value="GCM"/>
    <property type="match status" value="1"/>
</dbReference>
<dbReference type="InterPro" id="IPR043021">
    <property type="entry name" value="GCM_small"/>
</dbReference>
<evidence type="ECO:0000313" key="9">
    <source>
        <dbReference type="Proteomes" id="UP000015101"/>
    </source>
</evidence>
<dbReference type="RefSeq" id="XP_009028562.1">
    <property type="nucleotide sequence ID" value="XM_009030314.1"/>
</dbReference>
<dbReference type="GO" id="GO:0003677">
    <property type="term" value="F:DNA binding"/>
    <property type="evidence" value="ECO:0007669"/>
    <property type="project" value="UniProtKB-KW"/>
</dbReference>
<dbReference type="EMBL" id="AMQM01007444">
    <property type="status" value="NOT_ANNOTATED_CDS"/>
    <property type="molecule type" value="Genomic_DNA"/>
</dbReference>
<dbReference type="InterPro" id="IPR043020">
    <property type="entry name" value="GCM_large"/>
</dbReference>
<dbReference type="PANTHER" id="PTHR12414">
    <property type="entry name" value="GLIAL CELLS MISSING RELATED/GLIDE"/>
    <property type="match status" value="1"/>
</dbReference>
<dbReference type="EMBL" id="KB097620">
    <property type="protein sequence ID" value="ESN93281.1"/>
    <property type="molecule type" value="Genomic_DNA"/>
</dbReference>
<keyword evidence="5" id="KW-0539">Nucleus</keyword>
<evidence type="ECO:0000259" key="6">
    <source>
        <dbReference type="PROSITE" id="PS50807"/>
    </source>
</evidence>
<dbReference type="Gene3D" id="3.30.70.3530">
    <property type="entry name" value="GCM motif"/>
    <property type="match status" value="1"/>
</dbReference>
<dbReference type="OMA" id="IACKGNS"/>
<dbReference type="PANTHER" id="PTHR12414:SF8">
    <property type="entry name" value="TRANSCRIPTION FACTOR GLIAL CELLS MISSING-RELATED"/>
    <property type="match status" value="1"/>
</dbReference>
<evidence type="ECO:0000256" key="4">
    <source>
        <dbReference type="ARBA" id="ARBA00023163"/>
    </source>
</evidence>
<keyword evidence="9" id="KW-1185">Reference proteome</keyword>
<reference evidence="9" key="1">
    <citation type="submission" date="2012-12" db="EMBL/GenBank/DDBJ databases">
        <authorList>
            <person name="Hellsten U."/>
            <person name="Grimwood J."/>
            <person name="Chapman J.A."/>
            <person name="Shapiro H."/>
            <person name="Aerts A."/>
            <person name="Otillar R.P."/>
            <person name="Terry A.Y."/>
            <person name="Boore J.L."/>
            <person name="Simakov O."/>
            <person name="Marletaz F."/>
            <person name="Cho S.-J."/>
            <person name="Edsinger-Gonzales E."/>
            <person name="Havlak P."/>
            <person name="Kuo D.-H."/>
            <person name="Larsson T."/>
            <person name="Lv J."/>
            <person name="Arendt D."/>
            <person name="Savage R."/>
            <person name="Osoegawa K."/>
            <person name="de Jong P."/>
            <person name="Lindberg D.R."/>
            <person name="Seaver E.C."/>
            <person name="Weisblat D.A."/>
            <person name="Putnam N.H."/>
            <person name="Grigoriev I.V."/>
            <person name="Rokhsar D.S."/>
        </authorList>
    </citation>
    <scope>NUCLEOTIDE SEQUENCE</scope>
</reference>
<feature type="domain" description="GCM" evidence="6">
    <location>
        <begin position="1"/>
        <end position="132"/>
    </location>
</feature>
<accession>T1EH56</accession>
<dbReference type="CTD" id="20195906"/>
<protein>
    <recommendedName>
        <fullName evidence="6">GCM domain-containing protein</fullName>
    </recommendedName>
</protein>
<dbReference type="Gene3D" id="2.20.25.670">
    <property type="entry name" value="GCM domain, large subdomain"/>
    <property type="match status" value="1"/>
</dbReference>
<dbReference type="EnsemblMetazoa" id="HelroT125367">
    <property type="protein sequence ID" value="HelroP125367"/>
    <property type="gene ID" value="HelroG125367"/>
</dbReference>
<dbReference type="GO" id="GO:0001228">
    <property type="term" value="F:DNA-binding transcription activator activity, RNA polymerase II-specific"/>
    <property type="evidence" value="ECO:0007669"/>
    <property type="project" value="InterPro"/>
</dbReference>
<evidence type="ECO:0000313" key="7">
    <source>
        <dbReference type="EMBL" id="ESN93281.1"/>
    </source>
</evidence>
<evidence type="ECO:0000313" key="8">
    <source>
        <dbReference type="EnsemblMetazoa" id="HelroP125367"/>
    </source>
</evidence>
<dbReference type="Proteomes" id="UP000015101">
    <property type="component" value="Unassembled WGS sequence"/>
</dbReference>
<dbReference type="OrthoDB" id="6241117at2759"/>
<dbReference type="SUPFAM" id="SSF90073">
    <property type="entry name" value="GCM domain"/>
    <property type="match status" value="1"/>
</dbReference>
<evidence type="ECO:0000256" key="2">
    <source>
        <dbReference type="ARBA" id="ARBA00023015"/>
    </source>
</evidence>
<organism evidence="8 9">
    <name type="scientific">Helobdella robusta</name>
    <name type="common">Californian leech</name>
    <dbReference type="NCBI Taxonomy" id="6412"/>
    <lineage>
        <taxon>Eukaryota</taxon>
        <taxon>Metazoa</taxon>
        <taxon>Spiralia</taxon>
        <taxon>Lophotrochozoa</taxon>
        <taxon>Annelida</taxon>
        <taxon>Clitellata</taxon>
        <taxon>Hirudinea</taxon>
        <taxon>Rhynchobdellida</taxon>
        <taxon>Glossiphoniidae</taxon>
        <taxon>Helobdella</taxon>
    </lineage>
</organism>
<dbReference type="InterPro" id="IPR039791">
    <property type="entry name" value="GCM"/>
</dbReference>
<dbReference type="PROSITE" id="PS50807">
    <property type="entry name" value="GCM"/>
    <property type="match status" value="1"/>
</dbReference>
<name>T1EH56_HELRO</name>
<reference evidence="8" key="3">
    <citation type="submission" date="2015-06" db="UniProtKB">
        <authorList>
            <consortium name="EnsemblMetazoa"/>
        </authorList>
    </citation>
    <scope>IDENTIFICATION</scope>
</reference>
<proteinExistence type="predicted"/>
<dbReference type="HOGENOM" id="CLU_083731_1_0_1"/>
<reference evidence="7 9" key="2">
    <citation type="journal article" date="2013" name="Nature">
        <title>Insights into bilaterian evolution from three spiralian genomes.</title>
        <authorList>
            <person name="Simakov O."/>
            <person name="Marletaz F."/>
            <person name="Cho S.J."/>
            <person name="Edsinger-Gonzales E."/>
            <person name="Havlak P."/>
            <person name="Hellsten U."/>
            <person name="Kuo D.H."/>
            <person name="Larsson T."/>
            <person name="Lv J."/>
            <person name="Arendt D."/>
            <person name="Savage R."/>
            <person name="Osoegawa K."/>
            <person name="de Jong P."/>
            <person name="Grimwood J."/>
            <person name="Chapman J.A."/>
            <person name="Shapiro H."/>
            <person name="Aerts A."/>
            <person name="Otillar R.P."/>
            <person name="Terry A.Y."/>
            <person name="Boore J.L."/>
            <person name="Grigoriev I.V."/>
            <person name="Lindberg D.R."/>
            <person name="Seaver E.C."/>
            <person name="Weisblat D.A."/>
            <person name="Putnam N.H."/>
            <person name="Rokhsar D.S."/>
        </authorList>
    </citation>
    <scope>NUCLEOTIDE SEQUENCE</scope>
</reference>
<dbReference type="GeneID" id="20195906"/>
<keyword evidence="3" id="KW-0238">DNA-binding</keyword>
<dbReference type="InterPro" id="IPR003902">
    <property type="entry name" value="Tscrpt_reg_GCM"/>
</dbReference>
<dbReference type="eggNOG" id="ENOG502QU2X">
    <property type="taxonomic scope" value="Eukaryota"/>
</dbReference>
<dbReference type="InParanoid" id="T1EH56"/>